<dbReference type="AlphaFoldDB" id="X1DLW7"/>
<evidence type="ECO:0000256" key="1">
    <source>
        <dbReference type="ARBA" id="ARBA00023002"/>
    </source>
</evidence>
<keyword evidence="1" id="KW-0560">Oxidoreductase</keyword>
<accession>X1DLW7</accession>
<dbReference type="InterPro" id="IPR051479">
    <property type="entry name" value="PorB-like"/>
</dbReference>
<reference evidence="3" key="1">
    <citation type="journal article" date="2014" name="Front. Microbiol.">
        <title>High frequency of phylogenetically diverse reductive dehalogenase-homologous genes in deep subseafloor sedimentary metagenomes.</title>
        <authorList>
            <person name="Kawai M."/>
            <person name="Futagami T."/>
            <person name="Toyoda A."/>
            <person name="Takaki Y."/>
            <person name="Nishi S."/>
            <person name="Hori S."/>
            <person name="Arai W."/>
            <person name="Tsubouchi T."/>
            <person name="Morono Y."/>
            <person name="Uchiyama I."/>
            <person name="Ito T."/>
            <person name="Fujiyama A."/>
            <person name="Inagaki F."/>
            <person name="Takami H."/>
        </authorList>
    </citation>
    <scope>NUCLEOTIDE SEQUENCE</scope>
    <source>
        <strain evidence="3">Expedition CK06-06</strain>
    </source>
</reference>
<dbReference type="PANTHER" id="PTHR42897">
    <property type="entry name" value="PYRUVATE SYNTHASE SUBUNIT PORB"/>
    <property type="match status" value="1"/>
</dbReference>
<evidence type="ECO:0000259" key="2">
    <source>
        <dbReference type="Pfam" id="PF02775"/>
    </source>
</evidence>
<dbReference type="GO" id="GO:0030976">
    <property type="term" value="F:thiamine pyrophosphate binding"/>
    <property type="evidence" value="ECO:0007669"/>
    <property type="project" value="InterPro"/>
</dbReference>
<protein>
    <recommendedName>
        <fullName evidence="2">Thiamine pyrophosphate enzyme TPP-binding domain-containing protein</fullName>
    </recommendedName>
</protein>
<name>X1DLW7_9ZZZZ</name>
<dbReference type="NCBIfam" id="NF008818">
    <property type="entry name" value="PRK11864.1"/>
    <property type="match status" value="1"/>
</dbReference>
<proteinExistence type="predicted"/>
<dbReference type="Gene3D" id="3.40.50.970">
    <property type="match status" value="2"/>
</dbReference>
<dbReference type="SUPFAM" id="SSF52518">
    <property type="entry name" value="Thiamin diphosphate-binding fold (THDP-binding)"/>
    <property type="match status" value="1"/>
</dbReference>
<dbReference type="CDD" id="cd03376">
    <property type="entry name" value="TPP_PFOR_porB_like"/>
    <property type="match status" value="1"/>
</dbReference>
<feature type="domain" description="Thiamine pyrophosphate enzyme TPP-binding" evidence="2">
    <location>
        <begin position="62"/>
        <end position="203"/>
    </location>
</feature>
<sequence length="300" mass="33293">MKLSIPEEELVLQGHLACQGCGATLCMRYALKALGQNTILDIPACCWSVIDGPFPHTSVKVPLFHTAFETAACAASGIRAGLDALGRKETNVVAWAGDGGTFDIGIQALSGAAERNDNIIYICYDNEAYMNTGIQRSSATPYGAWTTTTPVKHFKKMPKKDLVRIMAAHRIPYTATACVGYPEDFINKVKKAKEIQGTTFLHIMSPCPPGWKSLPEETIKLAKLAVTTCYFPIYEIENGEKYTINKVIKNPKPVKEFLERQGRFRHLTEELIEKIQKNVIDSYNELLKKAGIDLEVHVKE</sequence>
<organism evidence="3">
    <name type="scientific">marine sediment metagenome</name>
    <dbReference type="NCBI Taxonomy" id="412755"/>
    <lineage>
        <taxon>unclassified sequences</taxon>
        <taxon>metagenomes</taxon>
        <taxon>ecological metagenomes</taxon>
    </lineage>
</organism>
<gene>
    <name evidence="3" type="ORF">S03H2_01758</name>
</gene>
<dbReference type="InterPro" id="IPR029061">
    <property type="entry name" value="THDP-binding"/>
</dbReference>
<dbReference type="InterPro" id="IPR011766">
    <property type="entry name" value="TPP_enzyme_TPP-bd"/>
</dbReference>
<comment type="caution">
    <text evidence="3">The sequence shown here is derived from an EMBL/GenBank/DDBJ whole genome shotgun (WGS) entry which is preliminary data.</text>
</comment>
<dbReference type="Pfam" id="PF02775">
    <property type="entry name" value="TPP_enzyme_C"/>
    <property type="match status" value="1"/>
</dbReference>
<dbReference type="PANTHER" id="PTHR42897:SF1">
    <property type="entry name" value="2-OXOACID OXIDOREDUCTASE (FERREDOXIN)"/>
    <property type="match status" value="1"/>
</dbReference>
<dbReference type="EMBL" id="BARU01000538">
    <property type="protein sequence ID" value="GAH21916.1"/>
    <property type="molecule type" value="Genomic_DNA"/>
</dbReference>
<dbReference type="GO" id="GO:0016491">
    <property type="term" value="F:oxidoreductase activity"/>
    <property type="evidence" value="ECO:0007669"/>
    <property type="project" value="UniProtKB-KW"/>
</dbReference>
<evidence type="ECO:0000313" key="3">
    <source>
        <dbReference type="EMBL" id="GAH21916.1"/>
    </source>
</evidence>